<dbReference type="AlphaFoldDB" id="A0AA40BFQ2"/>
<dbReference type="RefSeq" id="XP_060302267.1">
    <property type="nucleotide sequence ID" value="XM_060436330.1"/>
</dbReference>
<gene>
    <name evidence="4" type="ORF">B0T26DRAFT_631259</name>
</gene>
<evidence type="ECO:0000313" key="5">
    <source>
        <dbReference type="Proteomes" id="UP001172101"/>
    </source>
</evidence>
<dbReference type="Pfam" id="PF01633">
    <property type="entry name" value="Choline_kinase"/>
    <property type="match status" value="1"/>
</dbReference>
<dbReference type="Proteomes" id="UP001172101">
    <property type="component" value="Unassembled WGS sequence"/>
</dbReference>
<comment type="pathway">
    <text evidence="1">Phospholipid metabolism; phosphatidylethanolamine biosynthesis; phosphatidylethanolamine from ethanolamine: step 1/3.</text>
</comment>
<dbReference type="CDD" id="cd05157">
    <property type="entry name" value="ETNK_euk"/>
    <property type="match status" value="1"/>
</dbReference>
<dbReference type="PANTHER" id="PTHR22603:SF66">
    <property type="entry name" value="ETHANOLAMINE KINASE"/>
    <property type="match status" value="1"/>
</dbReference>
<protein>
    <recommendedName>
        <fullName evidence="3">ethanolamine kinase</fullName>
        <ecNumber evidence="3">2.7.1.82</ecNumber>
    </recommendedName>
</protein>
<keyword evidence="5" id="KW-1185">Reference proteome</keyword>
<dbReference type="GeneID" id="85319600"/>
<proteinExistence type="inferred from homology"/>
<evidence type="ECO:0000256" key="3">
    <source>
        <dbReference type="ARBA" id="ARBA00038874"/>
    </source>
</evidence>
<reference evidence="4" key="1">
    <citation type="submission" date="2023-06" db="EMBL/GenBank/DDBJ databases">
        <title>Genome-scale phylogeny and comparative genomics of the fungal order Sordariales.</title>
        <authorList>
            <consortium name="Lawrence Berkeley National Laboratory"/>
            <person name="Hensen N."/>
            <person name="Bonometti L."/>
            <person name="Westerberg I."/>
            <person name="Brannstrom I.O."/>
            <person name="Guillou S."/>
            <person name="Cros-Aarteil S."/>
            <person name="Calhoun S."/>
            <person name="Haridas S."/>
            <person name="Kuo A."/>
            <person name="Mondo S."/>
            <person name="Pangilinan J."/>
            <person name="Riley R."/>
            <person name="LaButti K."/>
            <person name="Andreopoulos B."/>
            <person name="Lipzen A."/>
            <person name="Chen C."/>
            <person name="Yanf M."/>
            <person name="Daum C."/>
            <person name="Ng V."/>
            <person name="Clum A."/>
            <person name="Steindorff A."/>
            <person name="Ohm R."/>
            <person name="Martin F."/>
            <person name="Silar P."/>
            <person name="Natvig D."/>
            <person name="Lalanne C."/>
            <person name="Gautier V."/>
            <person name="Ament-velasquez S.L."/>
            <person name="Kruys A."/>
            <person name="Hutchinson M.I."/>
            <person name="Powell A.J."/>
            <person name="Barry K."/>
            <person name="Miller A.N."/>
            <person name="Grigoriev I.V."/>
            <person name="Debuchy R."/>
            <person name="Gladieux P."/>
            <person name="Thoren M.H."/>
            <person name="Johannesson H."/>
        </authorList>
    </citation>
    <scope>NUCLEOTIDE SEQUENCE</scope>
    <source>
        <strain evidence="4">SMH2392-1A</strain>
    </source>
</reference>
<dbReference type="InterPro" id="IPR011009">
    <property type="entry name" value="Kinase-like_dom_sf"/>
</dbReference>
<comment type="similarity">
    <text evidence="2">Belongs to the choline/ethanolamine kinase family.</text>
</comment>
<name>A0AA40BFQ2_9PEZI</name>
<dbReference type="PANTHER" id="PTHR22603">
    <property type="entry name" value="CHOLINE/ETHANOALAMINE KINASE"/>
    <property type="match status" value="1"/>
</dbReference>
<dbReference type="GO" id="GO:0006646">
    <property type="term" value="P:phosphatidylethanolamine biosynthetic process"/>
    <property type="evidence" value="ECO:0007669"/>
    <property type="project" value="TreeGrafter"/>
</dbReference>
<organism evidence="4 5">
    <name type="scientific">Lasiosphaeria miniovina</name>
    <dbReference type="NCBI Taxonomy" id="1954250"/>
    <lineage>
        <taxon>Eukaryota</taxon>
        <taxon>Fungi</taxon>
        <taxon>Dikarya</taxon>
        <taxon>Ascomycota</taxon>
        <taxon>Pezizomycotina</taxon>
        <taxon>Sordariomycetes</taxon>
        <taxon>Sordariomycetidae</taxon>
        <taxon>Sordariales</taxon>
        <taxon>Lasiosphaeriaceae</taxon>
        <taxon>Lasiosphaeria</taxon>
    </lineage>
</organism>
<keyword evidence="4" id="KW-0808">Transferase</keyword>
<accession>A0AA40BFQ2</accession>
<evidence type="ECO:0000313" key="4">
    <source>
        <dbReference type="EMBL" id="KAK0733390.1"/>
    </source>
</evidence>
<comment type="caution">
    <text evidence="4">The sequence shown here is derived from an EMBL/GenBank/DDBJ whole genome shotgun (WGS) entry which is preliminary data.</text>
</comment>
<dbReference type="EMBL" id="JAUIRO010000001">
    <property type="protein sequence ID" value="KAK0733390.1"/>
    <property type="molecule type" value="Genomic_DNA"/>
</dbReference>
<evidence type="ECO:0000256" key="2">
    <source>
        <dbReference type="ARBA" id="ARBA00038211"/>
    </source>
</evidence>
<sequence>MAVGRENGGTANGELKGDSHIRYIPRSYSSTDSDASALRLVLAVLPEWEDASSKVEFVRFTDGITNTLLKAVKRRPGLSKEEADKDAILLRAYGNGTDVIIDRHREAQNHELLMRHGLAPELLARFENGMMYRFVRGTVTQPEDLRKPTIYKAVARRLAQWHATVPCIPGRTGHSRKNSKTEGFPAPSRTLGDAEFQWVLDGVAPGKPSPNVWTVMQKWIFALPTDTEEQRAAQAELQQELGTLVSELSQRPGLGVNGLVFAHCDLLSGNVIVTPKSQAVHGDKSAETVTFIDYEYATPSPAAFDLANHFAEWGGFDCDHGVLPTRAQRREFITEYVRAYFDMLPEKPIDIDESAEIEKLFNEVDHYRGVPGFYWGVWALIQATISEIDFDYASYAKTRLGEYWAWRGEVRGERQRSGKEIPLRERRWAQEV</sequence>
<dbReference type="GO" id="GO:0005737">
    <property type="term" value="C:cytoplasm"/>
    <property type="evidence" value="ECO:0007669"/>
    <property type="project" value="TreeGrafter"/>
</dbReference>
<dbReference type="SUPFAM" id="SSF56112">
    <property type="entry name" value="Protein kinase-like (PK-like)"/>
    <property type="match status" value="1"/>
</dbReference>
<evidence type="ECO:0000256" key="1">
    <source>
        <dbReference type="ARBA" id="ARBA00037883"/>
    </source>
</evidence>
<dbReference type="EC" id="2.7.1.82" evidence="3"/>
<dbReference type="GO" id="GO:0004305">
    <property type="term" value="F:ethanolamine kinase activity"/>
    <property type="evidence" value="ECO:0007669"/>
    <property type="project" value="UniProtKB-EC"/>
</dbReference>
<keyword evidence="4" id="KW-0418">Kinase</keyword>
<dbReference type="Gene3D" id="3.90.1200.10">
    <property type="match status" value="1"/>
</dbReference>